<feature type="region of interest" description="Disordered" evidence="1">
    <location>
        <begin position="282"/>
        <end position="301"/>
    </location>
</feature>
<dbReference type="EMBL" id="JACHJU010000008">
    <property type="protein sequence ID" value="MBB4944340.1"/>
    <property type="molecule type" value="Genomic_DNA"/>
</dbReference>
<dbReference type="EMBL" id="JACHJU010000001">
    <property type="protein sequence ID" value="MBB4938342.1"/>
    <property type="molecule type" value="Genomic_DNA"/>
</dbReference>
<dbReference type="InterPro" id="IPR002559">
    <property type="entry name" value="Transposase_11"/>
</dbReference>
<dbReference type="EMBL" id="JACHJU010000001">
    <property type="protein sequence ID" value="MBB4935850.1"/>
    <property type="molecule type" value="Genomic_DNA"/>
</dbReference>
<dbReference type="InterPro" id="IPR051698">
    <property type="entry name" value="Transposase_11-like"/>
</dbReference>
<dbReference type="InterPro" id="IPR032806">
    <property type="entry name" value="YbfD_N"/>
</dbReference>
<evidence type="ECO:0000313" key="10">
    <source>
        <dbReference type="Proteomes" id="UP000534286"/>
    </source>
</evidence>
<feature type="region of interest" description="Disordered" evidence="1">
    <location>
        <begin position="114"/>
        <end position="173"/>
    </location>
</feature>
<evidence type="ECO:0000313" key="8">
    <source>
        <dbReference type="EMBL" id="MBB4943412.1"/>
    </source>
</evidence>
<evidence type="ECO:0000256" key="1">
    <source>
        <dbReference type="SAM" id="MobiDB-lite"/>
    </source>
</evidence>
<organism evidence="7 10">
    <name type="scientific">Streptosporangium album</name>
    <dbReference type="NCBI Taxonomy" id="47479"/>
    <lineage>
        <taxon>Bacteria</taxon>
        <taxon>Bacillati</taxon>
        <taxon>Actinomycetota</taxon>
        <taxon>Actinomycetes</taxon>
        <taxon>Streptosporangiales</taxon>
        <taxon>Streptosporangiaceae</taxon>
        <taxon>Streptosporangium</taxon>
    </lineage>
</organism>
<evidence type="ECO:0000313" key="9">
    <source>
        <dbReference type="EMBL" id="MBB4944340.1"/>
    </source>
</evidence>
<dbReference type="Pfam" id="PF13808">
    <property type="entry name" value="DDE_Tnp_1_assoc"/>
    <property type="match status" value="1"/>
</dbReference>
<dbReference type="GO" id="GO:0006313">
    <property type="term" value="P:DNA transposition"/>
    <property type="evidence" value="ECO:0007669"/>
    <property type="project" value="InterPro"/>
</dbReference>
<evidence type="ECO:0000259" key="2">
    <source>
        <dbReference type="Pfam" id="PF01609"/>
    </source>
</evidence>
<evidence type="ECO:0000313" key="4">
    <source>
        <dbReference type="EMBL" id="MBB4935850.1"/>
    </source>
</evidence>
<dbReference type="GO" id="GO:0003677">
    <property type="term" value="F:DNA binding"/>
    <property type="evidence" value="ECO:0007669"/>
    <property type="project" value="InterPro"/>
</dbReference>
<dbReference type="PANTHER" id="PTHR30298">
    <property type="entry name" value="H REPEAT-ASSOCIATED PREDICTED TRANSPOSASE"/>
    <property type="match status" value="1"/>
</dbReference>
<comment type="caution">
    <text evidence="7">The sequence shown here is derived from an EMBL/GenBank/DDBJ whole genome shotgun (WGS) entry which is preliminary data.</text>
</comment>
<dbReference type="Pfam" id="PF01609">
    <property type="entry name" value="DDE_Tnp_1"/>
    <property type="match status" value="1"/>
</dbReference>
<dbReference type="AlphaFoldDB" id="A0A7W7S4I4"/>
<dbReference type="NCBIfam" id="NF033564">
    <property type="entry name" value="transpos_ISAs1"/>
    <property type="match status" value="1"/>
</dbReference>
<dbReference type="Proteomes" id="UP000534286">
    <property type="component" value="Unassembled WGS sequence"/>
</dbReference>
<evidence type="ECO:0000313" key="6">
    <source>
        <dbReference type="EMBL" id="MBB4939389.1"/>
    </source>
</evidence>
<feature type="compositionally biased region" description="Basic and acidic residues" evidence="1">
    <location>
        <begin position="284"/>
        <end position="301"/>
    </location>
</feature>
<dbReference type="EMBL" id="JACHJU010000004">
    <property type="protein sequence ID" value="MBB4942776.1"/>
    <property type="molecule type" value="Genomic_DNA"/>
</dbReference>
<dbReference type="EMBL" id="JACHJU010000001">
    <property type="protein sequence ID" value="MBB4939389.1"/>
    <property type="molecule type" value="Genomic_DNA"/>
</dbReference>
<feature type="domain" description="H repeat-associated protein N-terminal" evidence="3">
    <location>
        <begin position="18"/>
        <end position="108"/>
    </location>
</feature>
<evidence type="ECO:0000313" key="5">
    <source>
        <dbReference type="EMBL" id="MBB4938342.1"/>
    </source>
</evidence>
<dbReference type="GO" id="GO:0004803">
    <property type="term" value="F:transposase activity"/>
    <property type="evidence" value="ECO:0007669"/>
    <property type="project" value="InterPro"/>
</dbReference>
<keyword evidence="10" id="KW-1185">Reference proteome</keyword>
<dbReference type="InterPro" id="IPR047647">
    <property type="entry name" value="ISAs1_transpos"/>
</dbReference>
<evidence type="ECO:0000313" key="7">
    <source>
        <dbReference type="EMBL" id="MBB4942776.1"/>
    </source>
</evidence>
<name>A0A7W7S4I4_9ACTN</name>
<accession>A0A7W7S4I4</accession>
<reference evidence="7 10" key="1">
    <citation type="submission" date="2020-08" db="EMBL/GenBank/DDBJ databases">
        <title>Sequencing the genomes of 1000 actinobacteria strains.</title>
        <authorList>
            <person name="Klenk H.-P."/>
        </authorList>
    </citation>
    <scope>NUCLEOTIDE SEQUENCE [LARGE SCALE GENOMIC DNA]</scope>
    <source>
        <strain evidence="7 10">DSM 43023</strain>
    </source>
</reference>
<proteinExistence type="predicted"/>
<feature type="domain" description="Transposase IS4-like" evidence="2">
    <location>
        <begin position="174"/>
        <end position="405"/>
    </location>
</feature>
<gene>
    <name evidence="4" type="ORF">FHR32_000155</name>
    <name evidence="5" type="ORF">FHR32_002647</name>
    <name evidence="6" type="ORF">FHR32_003694</name>
    <name evidence="7" type="ORF">FHR32_007176</name>
    <name evidence="8" type="ORF">FHR32_007812</name>
    <name evidence="9" type="ORF">FHR32_008746</name>
</gene>
<feature type="compositionally biased region" description="Basic and acidic residues" evidence="1">
    <location>
        <begin position="150"/>
        <end position="166"/>
    </location>
</feature>
<sequence length="438" mass="47509">MGHDVPSGRGGEGGLRARFRVICDKRAVYNTLHSLESILAVAAFGTATVGGDTVTAISHWADDAPQEILAGLGCRRDPFTGRHYPPSERTLRRVLAQTDGDELDRQTCSYLAGGHDVRDLSAPGHGERAGERDGGDGREIPAELRVGQGCEREGRRAAQRTRERPRPAGMLEAGAADGKTVRGAGHGQASAPQLLSLLHHRRGVVLGQRQIADKTNEVPELAPLLADALCGSDVAVITADALHTARESARQISEDFGCYYVLVLKENQPSLLAAAQARLAPGTDADHERAGTGHTEADRGHGRIESRTIRTALAIGLDFPHAAQLFRIVRHVADLDGHGTSKEVAYGITNAPPDVAGPAHLSTYVRQHWSVENSEHYVRDRTFHEDDCQARTGQLPHVLATLRNLVISTFRQRGHVNIAHARRHYTHVPQRLLTLFTL</sequence>
<evidence type="ECO:0000259" key="3">
    <source>
        <dbReference type="Pfam" id="PF13808"/>
    </source>
</evidence>
<protein>
    <submittedName>
        <fullName evidence="7">Putative transposase YbfD/YdcC</fullName>
    </submittedName>
</protein>
<dbReference type="EMBL" id="JACHJU010000005">
    <property type="protein sequence ID" value="MBB4943412.1"/>
    <property type="molecule type" value="Genomic_DNA"/>
</dbReference>
<feature type="compositionally biased region" description="Basic and acidic residues" evidence="1">
    <location>
        <begin position="115"/>
        <end position="142"/>
    </location>
</feature>
<dbReference type="PANTHER" id="PTHR30298:SF0">
    <property type="entry name" value="PROTEIN YBFL-RELATED"/>
    <property type="match status" value="1"/>
</dbReference>